<comment type="similarity">
    <text evidence="5">Belongs to the TRAFAC class myosin-kinesin ATPase superfamily. Kinesin family.</text>
</comment>
<evidence type="ECO:0000259" key="7">
    <source>
        <dbReference type="PROSITE" id="PS50067"/>
    </source>
</evidence>
<dbReference type="InterPro" id="IPR001752">
    <property type="entry name" value="Kinesin_motor_dom"/>
</dbReference>
<dbReference type="PANTHER" id="PTHR21608:SF7">
    <property type="entry name" value="KINESIN-LIKE PROTEIN CG14535"/>
    <property type="match status" value="1"/>
</dbReference>
<dbReference type="STRING" id="6412.T1FWD1"/>
<feature type="region of interest" description="Disordered" evidence="6">
    <location>
        <begin position="315"/>
        <end position="337"/>
    </location>
</feature>
<dbReference type="EMBL" id="KB097792">
    <property type="protein sequence ID" value="ESN89885.1"/>
    <property type="molecule type" value="Genomic_DNA"/>
</dbReference>
<feature type="compositionally biased region" description="Basic residues" evidence="6">
    <location>
        <begin position="834"/>
        <end position="849"/>
    </location>
</feature>
<dbReference type="InterPro" id="IPR027640">
    <property type="entry name" value="Kinesin-like_fam"/>
</dbReference>
<dbReference type="EMBL" id="AMQM01008524">
    <property type="status" value="NOT_ANNOTATED_CDS"/>
    <property type="molecule type" value="Genomic_DNA"/>
</dbReference>
<feature type="compositionally biased region" description="Acidic residues" evidence="6">
    <location>
        <begin position="48"/>
        <end position="58"/>
    </location>
</feature>
<dbReference type="AlphaFoldDB" id="T1FWD1"/>
<evidence type="ECO:0000256" key="2">
    <source>
        <dbReference type="ARBA" id="ARBA00022741"/>
    </source>
</evidence>
<keyword evidence="10" id="KW-1185">Reference proteome</keyword>
<dbReference type="GO" id="GO:0003777">
    <property type="term" value="F:microtubule motor activity"/>
    <property type="evidence" value="ECO:0007669"/>
    <property type="project" value="InterPro"/>
</dbReference>
<name>T1FWD1_HELRO</name>
<protein>
    <recommendedName>
        <fullName evidence="7">Kinesin motor domain-containing protein</fullName>
    </recommendedName>
</protein>
<evidence type="ECO:0000313" key="9">
    <source>
        <dbReference type="EnsemblMetazoa" id="HelroP194738"/>
    </source>
</evidence>
<proteinExistence type="inferred from homology"/>
<keyword evidence="3" id="KW-0067">ATP-binding</keyword>
<dbReference type="GO" id="GO:0005856">
    <property type="term" value="C:cytoskeleton"/>
    <property type="evidence" value="ECO:0007669"/>
    <property type="project" value="UniProtKB-SubCell"/>
</dbReference>
<dbReference type="CTD" id="20213126"/>
<accession>T1FWD1</accession>
<dbReference type="EnsemblMetazoa" id="HelroT194738">
    <property type="protein sequence ID" value="HelroP194738"/>
    <property type="gene ID" value="HelroG194738"/>
</dbReference>
<dbReference type="PANTHER" id="PTHR21608">
    <property type="entry name" value="KINESIN-LIKE PROTEIN CG14535"/>
    <property type="match status" value="1"/>
</dbReference>
<feature type="region of interest" description="Disordered" evidence="6">
    <location>
        <begin position="47"/>
        <end position="82"/>
    </location>
</feature>
<sequence>MTLMKYLTVFICVCMSKTYTMLGLDDRPDTLGVIPLSIARLFRVLQNDQDDDDEDDDNDVKSDDNDGKSDDDDGKSDGRSEGRRSNFGKFVGKFVVRVSALEIVGKNVKDLLLEWNSPDGPEIIGSTLKSPQQQQQQHLQQQQLQHQQHYQQQHHFDFSSISKHEATTAEQAALCLDSAIASRPVLDDEQERRHSHFLFTLHVCREIDSGQLHHHGCLHLLDLGSCGRHKDCGSTQSLTEVGNVISSILNGKQFIPHGSSQLTNLLKCMYLPSKIDHTSIIVHVSTSTKSYNQTLQVLHFASQLKKSLSRTRYASGMSNSTISSRSNTRHSDVDYSSSSEQSVDTVIFVANGKTVGKDPTVGVNCEKPTLNSTPPIAKIHLKNRKNRIASCEKDDLTSSVSSIRAQPPGRESIFRGELNVENEKSDNLHDEIVSNIFKNKTIENSLLTSGKTEVGGSNKELWVDGPKKNGSMNHSEKWIDGPIGEFWTTPHAGIHGISSPKIKKIYSALKNSKHKQNCCGLNAEKVSTVSDAQENVEVCPNNIAAEPSAEPFLVEASPEINAFHNFYTKYKQDLIQNDATSISRNHIAEIFSSRRSCCCKCHLDRKLNFKSPKRNSSKDKEGKHRLKKLENLTSKNCKSNKTDRTAKWVCNVQDSSFAKFSQLLHSRKELLKTFQSPKNKQNLKPILVEYFQNASPIATFDASTKTKDVRSSSSPPPDYSSCLLNNCDVMNNKTSIDQNYLGIMSDLKRLKPYKNLLSNVDDCFNCSMYNDDDNNNNNCLSLSTTFPDVTLNNVTEFRKSGPDGASCHDLFFEIDSSGLSMTDLNNSIHNSLKRNHTTKASSSHKHHKNGLNYSSTETIYIPNTNRLTTGRNEETSASNWRNYCQLKPNSTSSPSKSNDSPVKRDRCNIAMALLSCATRNKKRSSSNCRSKKPQNSLYSSFCLKPHNRNDNINDGIVDRDVPRYLVHGKRTVTVTHKTSCNGANNIRSVITSSPSNASNSFCNRTSR</sequence>
<dbReference type="KEGG" id="hro:HELRODRAFT_194738"/>
<dbReference type="OrthoDB" id="8862460at2759"/>
<keyword evidence="2" id="KW-0547">Nucleotide-binding</keyword>
<evidence type="ECO:0000256" key="6">
    <source>
        <dbReference type="SAM" id="MobiDB-lite"/>
    </source>
</evidence>
<evidence type="ECO:0000256" key="4">
    <source>
        <dbReference type="ARBA" id="ARBA00023212"/>
    </source>
</evidence>
<dbReference type="InterPro" id="IPR027417">
    <property type="entry name" value="P-loop_NTPase"/>
</dbReference>
<feature type="region of interest" description="Disordered" evidence="6">
    <location>
        <begin position="884"/>
        <end position="903"/>
    </location>
</feature>
<feature type="compositionally biased region" description="Low complexity" evidence="6">
    <location>
        <begin position="887"/>
        <end position="900"/>
    </location>
</feature>
<dbReference type="HOGENOM" id="CLU_298492_0_0_1"/>
<feature type="domain" description="Kinesin motor" evidence="7">
    <location>
        <begin position="1"/>
        <end position="307"/>
    </location>
</feature>
<keyword evidence="4" id="KW-0206">Cytoskeleton</keyword>
<dbReference type="InParanoid" id="T1FWD1"/>
<gene>
    <name evidence="9" type="primary">20213126</name>
    <name evidence="8" type="ORF">HELRODRAFT_194738</name>
</gene>
<dbReference type="eggNOG" id="KOG4280">
    <property type="taxonomic scope" value="Eukaryota"/>
</dbReference>
<evidence type="ECO:0000256" key="3">
    <source>
        <dbReference type="ARBA" id="ARBA00022840"/>
    </source>
</evidence>
<comment type="subcellular location">
    <subcellularLocation>
        <location evidence="1">Cytoplasm</location>
        <location evidence="1">Cytoskeleton</location>
    </subcellularLocation>
</comment>
<dbReference type="GeneID" id="20213126"/>
<reference evidence="8 10" key="2">
    <citation type="journal article" date="2013" name="Nature">
        <title>Insights into bilaterian evolution from three spiralian genomes.</title>
        <authorList>
            <person name="Simakov O."/>
            <person name="Marletaz F."/>
            <person name="Cho S.J."/>
            <person name="Edsinger-Gonzales E."/>
            <person name="Havlak P."/>
            <person name="Hellsten U."/>
            <person name="Kuo D.H."/>
            <person name="Larsson T."/>
            <person name="Lv J."/>
            <person name="Arendt D."/>
            <person name="Savage R."/>
            <person name="Osoegawa K."/>
            <person name="de Jong P."/>
            <person name="Grimwood J."/>
            <person name="Chapman J.A."/>
            <person name="Shapiro H."/>
            <person name="Aerts A."/>
            <person name="Otillar R.P."/>
            <person name="Terry A.Y."/>
            <person name="Boore J.L."/>
            <person name="Grigoriev I.V."/>
            <person name="Lindberg D.R."/>
            <person name="Seaver E.C."/>
            <person name="Weisblat D.A."/>
            <person name="Putnam N.H."/>
            <person name="Rokhsar D.S."/>
        </authorList>
    </citation>
    <scope>NUCLEOTIDE SEQUENCE</scope>
</reference>
<reference evidence="9" key="3">
    <citation type="submission" date="2015-06" db="UniProtKB">
        <authorList>
            <consortium name="EnsemblMetazoa"/>
        </authorList>
    </citation>
    <scope>IDENTIFICATION</scope>
</reference>
<dbReference type="SMART" id="SM00129">
    <property type="entry name" value="KISc"/>
    <property type="match status" value="1"/>
</dbReference>
<dbReference type="RefSeq" id="XP_009031968.1">
    <property type="nucleotide sequence ID" value="XM_009033720.1"/>
</dbReference>
<dbReference type="InterPro" id="IPR036961">
    <property type="entry name" value="Kinesin_motor_dom_sf"/>
</dbReference>
<dbReference type="Gene3D" id="3.40.850.10">
    <property type="entry name" value="Kinesin motor domain"/>
    <property type="match status" value="1"/>
</dbReference>
<dbReference type="GO" id="GO:0007018">
    <property type="term" value="P:microtubule-based movement"/>
    <property type="evidence" value="ECO:0007669"/>
    <property type="project" value="InterPro"/>
</dbReference>
<evidence type="ECO:0000313" key="8">
    <source>
        <dbReference type="EMBL" id="ESN89885.1"/>
    </source>
</evidence>
<feature type="region of interest" description="Disordered" evidence="6">
    <location>
        <begin position="834"/>
        <end position="857"/>
    </location>
</feature>
<evidence type="ECO:0000313" key="10">
    <source>
        <dbReference type="Proteomes" id="UP000015101"/>
    </source>
</evidence>
<dbReference type="PROSITE" id="PS50067">
    <property type="entry name" value="KINESIN_MOTOR_2"/>
    <property type="match status" value="1"/>
</dbReference>
<reference evidence="10" key="1">
    <citation type="submission" date="2012-12" db="EMBL/GenBank/DDBJ databases">
        <authorList>
            <person name="Hellsten U."/>
            <person name="Grimwood J."/>
            <person name="Chapman J.A."/>
            <person name="Shapiro H."/>
            <person name="Aerts A."/>
            <person name="Otillar R.P."/>
            <person name="Terry A.Y."/>
            <person name="Boore J.L."/>
            <person name="Simakov O."/>
            <person name="Marletaz F."/>
            <person name="Cho S.-J."/>
            <person name="Edsinger-Gonzales E."/>
            <person name="Havlak P."/>
            <person name="Kuo D.-H."/>
            <person name="Larsson T."/>
            <person name="Lv J."/>
            <person name="Arendt D."/>
            <person name="Savage R."/>
            <person name="Osoegawa K."/>
            <person name="de Jong P."/>
            <person name="Lindberg D.R."/>
            <person name="Seaver E.C."/>
            <person name="Weisblat D.A."/>
            <person name="Putnam N.H."/>
            <person name="Grigoriev I.V."/>
            <person name="Rokhsar D.S."/>
        </authorList>
    </citation>
    <scope>NUCLEOTIDE SEQUENCE</scope>
</reference>
<organism evidence="9 10">
    <name type="scientific">Helobdella robusta</name>
    <name type="common">Californian leech</name>
    <dbReference type="NCBI Taxonomy" id="6412"/>
    <lineage>
        <taxon>Eukaryota</taxon>
        <taxon>Metazoa</taxon>
        <taxon>Spiralia</taxon>
        <taxon>Lophotrochozoa</taxon>
        <taxon>Annelida</taxon>
        <taxon>Clitellata</taxon>
        <taxon>Hirudinea</taxon>
        <taxon>Rhynchobdellida</taxon>
        <taxon>Glossiphoniidae</taxon>
        <taxon>Helobdella</taxon>
    </lineage>
</organism>
<evidence type="ECO:0000256" key="5">
    <source>
        <dbReference type="PROSITE-ProRule" id="PRU00283"/>
    </source>
</evidence>
<comment type="caution">
    <text evidence="5">Lacks conserved residue(s) required for the propagation of feature annotation.</text>
</comment>
<evidence type="ECO:0000256" key="1">
    <source>
        <dbReference type="ARBA" id="ARBA00004245"/>
    </source>
</evidence>
<dbReference type="Pfam" id="PF00225">
    <property type="entry name" value="Kinesin"/>
    <property type="match status" value="1"/>
</dbReference>
<dbReference type="GO" id="GO:0008017">
    <property type="term" value="F:microtubule binding"/>
    <property type="evidence" value="ECO:0007669"/>
    <property type="project" value="InterPro"/>
</dbReference>
<keyword evidence="4" id="KW-0963">Cytoplasm</keyword>
<dbReference type="Proteomes" id="UP000015101">
    <property type="component" value="Unassembled WGS sequence"/>
</dbReference>
<dbReference type="GO" id="GO:0005524">
    <property type="term" value="F:ATP binding"/>
    <property type="evidence" value="ECO:0007669"/>
    <property type="project" value="UniProtKB-KW"/>
</dbReference>
<feature type="compositionally biased region" description="Basic and acidic residues" evidence="6">
    <location>
        <begin position="59"/>
        <end position="68"/>
    </location>
</feature>
<dbReference type="SUPFAM" id="SSF52540">
    <property type="entry name" value="P-loop containing nucleoside triphosphate hydrolases"/>
    <property type="match status" value="1"/>
</dbReference>